<feature type="compositionally biased region" description="Low complexity" evidence="1">
    <location>
        <begin position="252"/>
        <end position="285"/>
    </location>
</feature>
<feature type="compositionally biased region" description="Low complexity" evidence="1">
    <location>
        <begin position="465"/>
        <end position="474"/>
    </location>
</feature>
<gene>
    <name evidence="3" type="ORF">BN1723_004034</name>
</gene>
<dbReference type="Proteomes" id="UP000045706">
    <property type="component" value="Unassembled WGS sequence"/>
</dbReference>
<organism evidence="3 4">
    <name type="scientific">Verticillium longisporum</name>
    <name type="common">Verticillium dahliae var. longisporum</name>
    <dbReference type="NCBI Taxonomy" id="100787"/>
    <lineage>
        <taxon>Eukaryota</taxon>
        <taxon>Fungi</taxon>
        <taxon>Dikarya</taxon>
        <taxon>Ascomycota</taxon>
        <taxon>Pezizomycotina</taxon>
        <taxon>Sordariomycetes</taxon>
        <taxon>Hypocreomycetidae</taxon>
        <taxon>Glomerellales</taxon>
        <taxon>Plectosphaerellaceae</taxon>
        <taxon>Verticillium</taxon>
    </lineage>
</organism>
<accession>A0A0G4MJQ4</accession>
<feature type="region of interest" description="Disordered" evidence="1">
    <location>
        <begin position="1"/>
        <end position="94"/>
    </location>
</feature>
<dbReference type="AlphaFoldDB" id="A0A0G4MJQ4"/>
<feature type="compositionally biased region" description="Low complexity" evidence="1">
    <location>
        <begin position="1"/>
        <end position="14"/>
    </location>
</feature>
<name>A0A0G4MJQ4_VERLO</name>
<dbReference type="Pfam" id="PF09816">
    <property type="entry name" value="EAF"/>
    <property type="match status" value="1"/>
</dbReference>
<feature type="region of interest" description="Disordered" evidence="1">
    <location>
        <begin position="215"/>
        <end position="418"/>
    </location>
</feature>
<evidence type="ECO:0000313" key="4">
    <source>
        <dbReference type="Proteomes" id="UP000045706"/>
    </source>
</evidence>
<proteinExistence type="predicted"/>
<feature type="compositionally biased region" description="Acidic residues" evidence="1">
    <location>
        <begin position="514"/>
        <end position="531"/>
    </location>
</feature>
<feature type="compositionally biased region" description="Low complexity" evidence="1">
    <location>
        <begin position="313"/>
        <end position="345"/>
    </location>
</feature>
<dbReference type="EMBL" id="CVQI01026668">
    <property type="protein sequence ID" value="CRK34367.1"/>
    <property type="molecule type" value="Genomic_DNA"/>
</dbReference>
<feature type="region of interest" description="Disordered" evidence="1">
    <location>
        <begin position="433"/>
        <end position="550"/>
    </location>
</feature>
<feature type="compositionally biased region" description="Acidic residues" evidence="1">
    <location>
        <begin position="540"/>
        <end position="550"/>
    </location>
</feature>
<evidence type="ECO:0000259" key="2">
    <source>
        <dbReference type="Pfam" id="PF09816"/>
    </source>
</evidence>
<sequence>MAPMAPHPAASSGADLVPKGPTPTSTTTPWTDTGAGLVAVSGSSTHGTSHTTRRRPPPSRTLLNHFHQRPRPPSTMSALRPNQREKAASKHGSSGIAAGLANGIANGLIDPTKLGKYPVLLSDTLLGRTQKDVFTGVRYNHKPQLSSDQAPALARLKPETPGTKDNFELSYSDAGGTYGYAGTRSTDSNQYVLYFDEAKKAFILDRVDSTFNMNLTRTPETTDPERLRQQFEHLDTSPPARDTPKDTRKPASKPVSKPAASKASAPKASALKNSSNSSSSTSQPRRPAPEKKQAKTVELALPPPPPDTRRPASKPAASKAGPAPKASAPKASAPKASALKNSSSSTSQPRRPAPEKKQAKTVELALPPPPPVKEKRKPAKMDDEDDDEDDDDDFGLTVEYPDEPANARSGTEFSPAFPAQKIAFRRFSEFLRDSEADDADGESDQEEDRGIEGFKLPSPVNDEGQQQQQQQQQQYEDSEDEEYNQMFEDVDRAPAQQQQQQQTYVQQEAHAGHDDDDDDDMDLEAELEDALEQAANSGDAGEESEVSEED</sequence>
<feature type="compositionally biased region" description="Basic and acidic residues" evidence="1">
    <location>
        <begin position="223"/>
        <end position="235"/>
    </location>
</feature>
<feature type="domain" description="Transcription elongation factor Eaf N-terminal" evidence="2">
    <location>
        <begin position="117"/>
        <end position="219"/>
    </location>
</feature>
<feature type="compositionally biased region" description="Low complexity" evidence="1">
    <location>
        <begin position="22"/>
        <end position="33"/>
    </location>
</feature>
<protein>
    <recommendedName>
        <fullName evidence="2">Transcription elongation factor Eaf N-terminal domain-containing protein</fullName>
    </recommendedName>
</protein>
<dbReference type="InterPro" id="IPR019194">
    <property type="entry name" value="Tscrpt_elong_fac_Eaf_N"/>
</dbReference>
<feature type="compositionally biased region" description="Low complexity" evidence="1">
    <location>
        <begin position="41"/>
        <end position="50"/>
    </location>
</feature>
<evidence type="ECO:0000313" key="3">
    <source>
        <dbReference type="EMBL" id="CRK34367.1"/>
    </source>
</evidence>
<feature type="compositionally biased region" description="Acidic residues" evidence="1">
    <location>
        <begin position="382"/>
        <end position="394"/>
    </location>
</feature>
<feature type="compositionally biased region" description="Acidic residues" evidence="1">
    <location>
        <begin position="435"/>
        <end position="449"/>
    </location>
</feature>
<evidence type="ECO:0000256" key="1">
    <source>
        <dbReference type="SAM" id="MobiDB-lite"/>
    </source>
</evidence>
<feature type="compositionally biased region" description="Low complexity" evidence="1">
    <location>
        <begin position="496"/>
        <end position="509"/>
    </location>
</feature>
<reference evidence="4" key="1">
    <citation type="submission" date="2015-05" db="EMBL/GenBank/DDBJ databases">
        <authorList>
            <person name="Fogelqvist Johan"/>
        </authorList>
    </citation>
    <scope>NUCLEOTIDE SEQUENCE [LARGE SCALE GENOMIC DNA]</scope>
</reference>